<name>A0A366X6E4_9RHOB</name>
<dbReference type="OrthoDB" id="7874397at2"/>
<evidence type="ECO:0000313" key="1">
    <source>
        <dbReference type="EMBL" id="RBW57907.1"/>
    </source>
</evidence>
<dbReference type="RefSeq" id="WP_113822766.1">
    <property type="nucleotide sequence ID" value="NZ_QOCE01000017.1"/>
</dbReference>
<dbReference type="EMBL" id="QOCE01000017">
    <property type="protein sequence ID" value="RBW57907.1"/>
    <property type="molecule type" value="Genomic_DNA"/>
</dbReference>
<accession>A0A366X6E4</accession>
<organism evidence="1 2">
    <name type="scientific">Phaeobacter gallaeciensis</name>
    <dbReference type="NCBI Taxonomy" id="60890"/>
    <lineage>
        <taxon>Bacteria</taxon>
        <taxon>Pseudomonadati</taxon>
        <taxon>Pseudomonadota</taxon>
        <taxon>Alphaproteobacteria</taxon>
        <taxon>Rhodobacterales</taxon>
        <taxon>Roseobacteraceae</taxon>
        <taxon>Phaeobacter</taxon>
    </lineage>
</organism>
<protein>
    <submittedName>
        <fullName evidence="1">Uncharacterized protein</fullName>
    </submittedName>
</protein>
<proteinExistence type="predicted"/>
<dbReference type="AlphaFoldDB" id="A0A366X6E4"/>
<sequence length="157" mass="16803">MSSTNRGGAAVGRLADLAPVEAGAVMYLRLWSDGAHGRDDAASDFNLALGTEQGRAAMVTLEQICMLCANYSRRPMIRHGLSCSCLGADENCFAQMIGAASDGDREDAMLMASLLVRADYAPSLAVLSEKLGMALHRMVQPQPYQKATHRPHTAVVH</sequence>
<gene>
    <name evidence="1" type="ORF">DS909_07100</name>
</gene>
<dbReference type="Proteomes" id="UP000252706">
    <property type="component" value="Unassembled WGS sequence"/>
</dbReference>
<comment type="caution">
    <text evidence="1">The sequence shown here is derived from an EMBL/GenBank/DDBJ whole genome shotgun (WGS) entry which is preliminary data.</text>
</comment>
<evidence type="ECO:0000313" key="2">
    <source>
        <dbReference type="Proteomes" id="UP000252706"/>
    </source>
</evidence>
<reference evidence="1 2" key="1">
    <citation type="submission" date="2018-07" db="EMBL/GenBank/DDBJ databases">
        <title>Modular assembly of carbohydrate-degrading microbial communities in the ocean.</title>
        <authorList>
            <person name="Enke T.N."/>
            <person name="Datta M.S."/>
            <person name="Schwartzman J.A."/>
            <person name="Cermak N."/>
            <person name="Schmitz D.A."/>
            <person name="Barrere J."/>
            <person name="Cordero O.X."/>
        </authorList>
    </citation>
    <scope>NUCLEOTIDE SEQUENCE [LARGE SCALE GENOMIC DNA]</scope>
    <source>
        <strain evidence="1 2">C3M10</strain>
    </source>
</reference>